<sequence length="72" mass="8572">MLDLDIIVSFSDYCIQFRTHTTQQPLAQHPQNYHKKYIIMLYVFCSIDAIIYVWLSDVLSAKLNKEDWPAMF</sequence>
<comment type="caution">
    <text evidence="2">The sequence shown here is derived from an EMBL/GenBank/DDBJ whole genome shotgun (WGS) entry which is preliminary data.</text>
</comment>
<evidence type="ECO:0000313" key="2">
    <source>
        <dbReference type="EMBL" id="GAA3954265.1"/>
    </source>
</evidence>
<accession>A0ABP7NUB7</accession>
<organism evidence="2 3">
    <name type="scientific">Allohahella marinimesophila</name>
    <dbReference type="NCBI Taxonomy" id="1054972"/>
    <lineage>
        <taxon>Bacteria</taxon>
        <taxon>Pseudomonadati</taxon>
        <taxon>Pseudomonadota</taxon>
        <taxon>Gammaproteobacteria</taxon>
        <taxon>Oceanospirillales</taxon>
        <taxon>Hahellaceae</taxon>
        <taxon>Allohahella</taxon>
    </lineage>
</organism>
<proteinExistence type="predicted"/>
<dbReference type="EMBL" id="BAABBO010000005">
    <property type="protein sequence ID" value="GAA3954265.1"/>
    <property type="molecule type" value="Genomic_DNA"/>
</dbReference>
<name>A0ABP7NUB7_9GAMM</name>
<keyword evidence="1" id="KW-0472">Membrane</keyword>
<reference evidence="3" key="1">
    <citation type="journal article" date="2019" name="Int. J. Syst. Evol. Microbiol.">
        <title>The Global Catalogue of Microorganisms (GCM) 10K type strain sequencing project: providing services to taxonomists for standard genome sequencing and annotation.</title>
        <authorList>
            <consortium name="The Broad Institute Genomics Platform"/>
            <consortium name="The Broad Institute Genome Sequencing Center for Infectious Disease"/>
            <person name="Wu L."/>
            <person name="Ma J."/>
        </authorList>
    </citation>
    <scope>NUCLEOTIDE SEQUENCE [LARGE SCALE GENOMIC DNA]</scope>
    <source>
        <strain evidence="3">JCM 17555</strain>
    </source>
</reference>
<dbReference type="Proteomes" id="UP001501337">
    <property type="component" value="Unassembled WGS sequence"/>
</dbReference>
<keyword evidence="1" id="KW-1133">Transmembrane helix</keyword>
<evidence type="ECO:0000256" key="1">
    <source>
        <dbReference type="SAM" id="Phobius"/>
    </source>
</evidence>
<gene>
    <name evidence="2" type="ORF">GCM10022278_11260</name>
</gene>
<evidence type="ECO:0000313" key="3">
    <source>
        <dbReference type="Proteomes" id="UP001501337"/>
    </source>
</evidence>
<feature type="transmembrane region" description="Helical" evidence="1">
    <location>
        <begin position="37"/>
        <end position="55"/>
    </location>
</feature>
<keyword evidence="3" id="KW-1185">Reference proteome</keyword>
<protein>
    <submittedName>
        <fullName evidence="2">Uncharacterized protein</fullName>
    </submittedName>
</protein>
<keyword evidence="1" id="KW-0812">Transmembrane</keyword>